<name>A0AA38FJU9_TAXCH</name>
<feature type="non-terminal residue" evidence="2">
    <location>
        <position position="232"/>
    </location>
</feature>
<evidence type="ECO:0000313" key="3">
    <source>
        <dbReference type="Proteomes" id="UP000824469"/>
    </source>
</evidence>
<feature type="compositionally biased region" description="Basic and acidic residues" evidence="1">
    <location>
        <begin position="1"/>
        <end position="11"/>
    </location>
</feature>
<comment type="caution">
    <text evidence="2">The sequence shown here is derived from an EMBL/GenBank/DDBJ whole genome shotgun (WGS) entry which is preliminary data.</text>
</comment>
<dbReference type="Proteomes" id="UP000824469">
    <property type="component" value="Unassembled WGS sequence"/>
</dbReference>
<gene>
    <name evidence="2" type="ORF">KI387_009685</name>
</gene>
<dbReference type="AlphaFoldDB" id="A0AA38FJU9"/>
<feature type="compositionally biased region" description="Basic and acidic residues" evidence="1">
    <location>
        <begin position="28"/>
        <end position="47"/>
    </location>
</feature>
<feature type="non-terminal residue" evidence="2">
    <location>
        <position position="1"/>
    </location>
</feature>
<dbReference type="EMBL" id="JAHRHJ020000008">
    <property type="protein sequence ID" value="KAH9305281.1"/>
    <property type="molecule type" value="Genomic_DNA"/>
</dbReference>
<sequence length="232" mass="27620">DSRERKEERRERKGKKYERVKKERKRRERDDKESASDEQQVRVEERSNRHKYKRKKTDDRHGQKQGMKGAVEELKALSEEDYFLKNNEFSTWLKKEQGMFFSNLSSEVARMLFLKFVSAWNSGELHNDYYEGMSSAPRTDHNWGLKGVKKTLSEGVMDPIEEREIAKKFDKSKRKKFQKMQEVVLDELLPKLTEPERMLEKKSLNRGKTRGKDSPEPIKEKDLFGRGDDFHA</sequence>
<evidence type="ECO:0000313" key="2">
    <source>
        <dbReference type="EMBL" id="KAH9305281.1"/>
    </source>
</evidence>
<accession>A0AA38FJU9</accession>
<feature type="region of interest" description="Disordered" evidence="1">
    <location>
        <begin position="196"/>
        <end position="232"/>
    </location>
</feature>
<protein>
    <submittedName>
        <fullName evidence="2">Uncharacterized protein</fullName>
    </submittedName>
</protein>
<organism evidence="2 3">
    <name type="scientific">Taxus chinensis</name>
    <name type="common">Chinese yew</name>
    <name type="synonym">Taxus wallichiana var. chinensis</name>
    <dbReference type="NCBI Taxonomy" id="29808"/>
    <lineage>
        <taxon>Eukaryota</taxon>
        <taxon>Viridiplantae</taxon>
        <taxon>Streptophyta</taxon>
        <taxon>Embryophyta</taxon>
        <taxon>Tracheophyta</taxon>
        <taxon>Spermatophyta</taxon>
        <taxon>Pinopsida</taxon>
        <taxon>Pinidae</taxon>
        <taxon>Conifers II</taxon>
        <taxon>Cupressales</taxon>
        <taxon>Taxaceae</taxon>
        <taxon>Taxus</taxon>
    </lineage>
</organism>
<dbReference type="OMA" id="ERWQDND"/>
<feature type="compositionally biased region" description="Basic and acidic residues" evidence="1">
    <location>
        <begin position="210"/>
        <end position="232"/>
    </location>
</feature>
<dbReference type="PANTHER" id="PTHR34117:SF1">
    <property type="entry name" value="STYLE CELL-CYCLE INHIBITOR 1"/>
    <property type="match status" value="1"/>
</dbReference>
<keyword evidence="3" id="KW-1185">Reference proteome</keyword>
<evidence type="ECO:0000256" key="1">
    <source>
        <dbReference type="SAM" id="MobiDB-lite"/>
    </source>
</evidence>
<feature type="compositionally biased region" description="Basic residues" evidence="1">
    <location>
        <begin position="12"/>
        <end position="27"/>
    </location>
</feature>
<feature type="region of interest" description="Disordered" evidence="1">
    <location>
        <begin position="1"/>
        <end position="67"/>
    </location>
</feature>
<dbReference type="InterPro" id="IPR044688">
    <property type="entry name" value="SCI-1-like"/>
</dbReference>
<dbReference type="PANTHER" id="PTHR34117">
    <property type="entry name" value="STYLE CELL-CYCLE INHIBITOR 1"/>
    <property type="match status" value="1"/>
</dbReference>
<reference evidence="2 3" key="1">
    <citation type="journal article" date="2021" name="Nat. Plants">
        <title>The Taxus genome provides insights into paclitaxel biosynthesis.</title>
        <authorList>
            <person name="Xiong X."/>
            <person name="Gou J."/>
            <person name="Liao Q."/>
            <person name="Li Y."/>
            <person name="Zhou Q."/>
            <person name="Bi G."/>
            <person name="Li C."/>
            <person name="Du R."/>
            <person name="Wang X."/>
            <person name="Sun T."/>
            <person name="Guo L."/>
            <person name="Liang H."/>
            <person name="Lu P."/>
            <person name="Wu Y."/>
            <person name="Zhang Z."/>
            <person name="Ro D.K."/>
            <person name="Shang Y."/>
            <person name="Huang S."/>
            <person name="Yan J."/>
        </authorList>
    </citation>
    <scope>NUCLEOTIDE SEQUENCE [LARGE SCALE GENOMIC DNA]</scope>
    <source>
        <strain evidence="2">Ta-2019</strain>
    </source>
</reference>
<proteinExistence type="predicted"/>